<keyword evidence="3 7" id="KW-0812">Transmembrane</keyword>
<gene>
    <name evidence="10" type="ORF">B1B05_04970</name>
    <name evidence="11" type="ORF">SAMN05443094_102207</name>
</gene>
<keyword evidence="4 7" id="KW-1133">Transmembrane helix</keyword>
<dbReference type="InterPro" id="IPR003838">
    <property type="entry name" value="ABC3_permease_C"/>
</dbReference>
<feature type="transmembrane region" description="Helical" evidence="7">
    <location>
        <begin position="401"/>
        <end position="420"/>
    </location>
</feature>
<evidence type="ECO:0000256" key="1">
    <source>
        <dbReference type="ARBA" id="ARBA00004651"/>
    </source>
</evidence>
<dbReference type="RefSeq" id="WP_045849389.1">
    <property type="nucleotide sequence ID" value="NZ_FTLX01000002.1"/>
</dbReference>
<comment type="subcellular location">
    <subcellularLocation>
        <location evidence="1">Cell membrane</location>
        <topology evidence="1">Multi-pass membrane protein</topology>
    </subcellularLocation>
</comment>
<dbReference type="EMBL" id="MWSK01000002">
    <property type="protein sequence ID" value="OXS79131.1"/>
    <property type="molecule type" value="Genomic_DNA"/>
</dbReference>
<dbReference type="PANTHER" id="PTHR30572">
    <property type="entry name" value="MEMBRANE COMPONENT OF TRANSPORTER-RELATED"/>
    <property type="match status" value="1"/>
</dbReference>
<evidence type="ECO:0000259" key="9">
    <source>
        <dbReference type="Pfam" id="PF12704"/>
    </source>
</evidence>
<feature type="domain" description="MacB-like periplasmic core" evidence="9">
    <location>
        <begin position="205"/>
        <end position="272"/>
    </location>
</feature>
<evidence type="ECO:0000256" key="5">
    <source>
        <dbReference type="ARBA" id="ARBA00023136"/>
    </source>
</evidence>
<evidence type="ECO:0000256" key="2">
    <source>
        <dbReference type="ARBA" id="ARBA00022475"/>
    </source>
</evidence>
<dbReference type="EMBL" id="FTLX01000002">
    <property type="protein sequence ID" value="SIQ31810.1"/>
    <property type="molecule type" value="Genomic_DNA"/>
</dbReference>
<reference evidence="13" key="2">
    <citation type="submission" date="2017-03" db="EMBL/GenBank/DDBJ databases">
        <title>Bacillus sp. V-88(T) DSM27956, whole genome shotgun sequencing project.</title>
        <authorList>
            <person name="Dastager S.G."/>
            <person name="Neurgaonkar P.S."/>
            <person name="Dharne M.S."/>
        </authorList>
    </citation>
    <scope>NUCLEOTIDE SEQUENCE [LARGE SCALE GENOMIC DNA]</scope>
    <source>
        <strain evidence="13">DSM 25145</strain>
    </source>
</reference>
<name>A0A1N6RSG6_9BACI</name>
<feature type="transmembrane region" description="Helical" evidence="7">
    <location>
        <begin position="309"/>
        <end position="334"/>
    </location>
</feature>
<evidence type="ECO:0000256" key="7">
    <source>
        <dbReference type="SAM" id="Phobius"/>
    </source>
</evidence>
<dbReference type="Proteomes" id="UP000215545">
    <property type="component" value="Unassembled WGS sequence"/>
</dbReference>
<dbReference type="OrthoDB" id="9770036at2"/>
<dbReference type="Pfam" id="PF02687">
    <property type="entry name" value="FtsX"/>
    <property type="match status" value="1"/>
</dbReference>
<dbReference type="InterPro" id="IPR025857">
    <property type="entry name" value="MacB_PCD"/>
</dbReference>
<evidence type="ECO:0000256" key="6">
    <source>
        <dbReference type="ARBA" id="ARBA00038076"/>
    </source>
</evidence>
<evidence type="ECO:0000256" key="3">
    <source>
        <dbReference type="ARBA" id="ARBA00022692"/>
    </source>
</evidence>
<evidence type="ECO:0000256" key="4">
    <source>
        <dbReference type="ARBA" id="ARBA00022989"/>
    </source>
</evidence>
<dbReference type="GO" id="GO:0022857">
    <property type="term" value="F:transmembrane transporter activity"/>
    <property type="evidence" value="ECO:0007669"/>
    <property type="project" value="TreeGrafter"/>
</dbReference>
<feature type="transmembrane region" description="Helical" evidence="7">
    <location>
        <begin position="21"/>
        <end position="43"/>
    </location>
</feature>
<evidence type="ECO:0000259" key="8">
    <source>
        <dbReference type="Pfam" id="PF02687"/>
    </source>
</evidence>
<keyword evidence="13" id="KW-1185">Reference proteome</keyword>
<reference evidence="11 12" key="1">
    <citation type="submission" date="2017-01" db="EMBL/GenBank/DDBJ databases">
        <authorList>
            <person name="Mah S.A."/>
            <person name="Swanson W.J."/>
            <person name="Moy G.W."/>
            <person name="Vacquier V.D."/>
        </authorList>
    </citation>
    <scope>NUCLEOTIDE SEQUENCE [LARGE SCALE GENOMIC DNA]</scope>
    <source>
        <strain evidence="11 12">NIO-1016</strain>
    </source>
</reference>
<keyword evidence="5 7" id="KW-0472">Membrane</keyword>
<dbReference type="STRING" id="1017273.SAMN05443094_102207"/>
<feature type="domain" description="ABC3 transporter permease C-terminal" evidence="8">
    <location>
        <begin position="315"/>
        <end position="427"/>
    </location>
</feature>
<dbReference type="Proteomes" id="UP000186385">
    <property type="component" value="Unassembled WGS sequence"/>
</dbReference>
<evidence type="ECO:0000313" key="10">
    <source>
        <dbReference type="EMBL" id="OXS79131.1"/>
    </source>
</evidence>
<evidence type="ECO:0000313" key="11">
    <source>
        <dbReference type="EMBL" id="SIQ31810.1"/>
    </source>
</evidence>
<comment type="similarity">
    <text evidence="6">Belongs to the ABC-4 integral membrane protein family.</text>
</comment>
<accession>A0A1N6RSG6</accession>
<dbReference type="GO" id="GO:0005886">
    <property type="term" value="C:plasma membrane"/>
    <property type="evidence" value="ECO:0007669"/>
    <property type="project" value="UniProtKB-SubCell"/>
</dbReference>
<proteinExistence type="inferred from homology"/>
<feature type="domain" description="MacB-like periplasmic core" evidence="9">
    <location>
        <begin position="24"/>
        <end position="170"/>
    </location>
</feature>
<dbReference type="AlphaFoldDB" id="A0A1N6RSG6"/>
<protein>
    <submittedName>
        <fullName evidence="10">Macrolide ABC transporter permease</fullName>
    </submittedName>
    <submittedName>
        <fullName evidence="11">Putative ABC transport system permease protein</fullName>
    </submittedName>
</protein>
<dbReference type="Pfam" id="PF12704">
    <property type="entry name" value="MacB_PCD"/>
    <property type="match status" value="2"/>
</dbReference>
<evidence type="ECO:0000313" key="13">
    <source>
        <dbReference type="Proteomes" id="UP000215545"/>
    </source>
</evidence>
<dbReference type="InterPro" id="IPR050250">
    <property type="entry name" value="Macrolide_Exporter_MacB"/>
</dbReference>
<sequence>MKVIQAFWLAILGLWANKFRVLSAMMGIVIGLFAVMVLISIAVGAKDMLMRQMGNLGAEQILVMPGRVLDDANGQKDLLSGLTSVPSTLTYEDAEAVRAVPGVERVVPQLETVANIDYGDTRVQGMIVGTTTGYAEVQHAAVAEGSFFAEEDQGKNVVVLGRNVHDGLLGITQQDGGGGEAAPGGEDKPWWQKWLSGLTAEASEPMLVGKTIMIGETEYSVAGVLEPNATLGSSTDNTVVMPIETALANTDMTYLNKMIVEADSLDVIDQVDGAVFSAIAAQHSEIDFSVVKQEQMLGAVGKVTTVLQVMLAGITATALLISGMGILNVMVMSVRERTREIGIRKALGATTFEILLQFFFETLLLCLVGGAIGIACGYAFIELWNANVTIFALSLPMWAVQLGLGVTAVIGGIFGVYPALKAARMKPSKALRFE</sequence>
<keyword evidence="2" id="KW-1003">Cell membrane</keyword>
<reference evidence="10" key="3">
    <citation type="submission" date="2017-03" db="EMBL/GenBank/DDBJ databases">
        <authorList>
            <person name="Dastager S.G."/>
            <person name="Neurgaonkar P.S."/>
            <person name="Dharne M.S."/>
        </authorList>
    </citation>
    <scope>NUCLEOTIDE SEQUENCE</scope>
    <source>
        <strain evidence="10">DSM 25145</strain>
    </source>
</reference>
<organism evidence="11 12">
    <name type="scientific">Domibacillus enclensis</name>
    <dbReference type="NCBI Taxonomy" id="1017273"/>
    <lineage>
        <taxon>Bacteria</taxon>
        <taxon>Bacillati</taxon>
        <taxon>Bacillota</taxon>
        <taxon>Bacilli</taxon>
        <taxon>Bacillales</taxon>
        <taxon>Bacillaceae</taxon>
        <taxon>Domibacillus</taxon>
    </lineage>
</organism>
<feature type="transmembrane region" description="Helical" evidence="7">
    <location>
        <begin position="355"/>
        <end position="381"/>
    </location>
</feature>
<dbReference type="PANTHER" id="PTHR30572:SF4">
    <property type="entry name" value="ABC TRANSPORTER PERMEASE YTRF"/>
    <property type="match status" value="1"/>
</dbReference>
<evidence type="ECO:0000313" key="12">
    <source>
        <dbReference type="Proteomes" id="UP000186385"/>
    </source>
</evidence>